<keyword evidence="4" id="KW-1185">Reference proteome</keyword>
<proteinExistence type="predicted"/>
<reference evidence="3 4" key="1">
    <citation type="submission" date="2024-01" db="EMBL/GenBank/DDBJ databases">
        <title>the genome sequence of strain Microbacterium schleiferi NBRC 15075.</title>
        <authorList>
            <person name="Ding Y."/>
            <person name="Zhang G."/>
        </authorList>
    </citation>
    <scope>NUCLEOTIDE SEQUENCE [LARGE SCALE GENOMIC DNA]</scope>
    <source>
        <strain evidence="3 4">NBRC 15075</strain>
    </source>
</reference>
<dbReference type="PROSITE" id="PS51257">
    <property type="entry name" value="PROKAR_LIPOPROTEIN"/>
    <property type="match status" value="1"/>
</dbReference>
<keyword evidence="2" id="KW-0732">Signal</keyword>
<feature type="signal peptide" evidence="2">
    <location>
        <begin position="1"/>
        <end position="30"/>
    </location>
</feature>
<protein>
    <recommendedName>
        <fullName evidence="5">DUF3558 domain-containing protein</fullName>
    </recommendedName>
</protein>
<dbReference type="Proteomes" id="UP001351900">
    <property type="component" value="Unassembled WGS sequence"/>
</dbReference>
<dbReference type="EMBL" id="JAZHOV010000003">
    <property type="protein sequence ID" value="MEF2254686.1"/>
    <property type="molecule type" value="Genomic_DNA"/>
</dbReference>
<organism evidence="3 4">
    <name type="scientific">Microbacterium schleiferi</name>
    <dbReference type="NCBI Taxonomy" id="69362"/>
    <lineage>
        <taxon>Bacteria</taxon>
        <taxon>Bacillati</taxon>
        <taxon>Actinomycetota</taxon>
        <taxon>Actinomycetes</taxon>
        <taxon>Micrococcales</taxon>
        <taxon>Microbacteriaceae</taxon>
        <taxon>Microbacterium</taxon>
    </lineage>
</organism>
<comment type="caution">
    <text evidence="3">The sequence shown here is derived from an EMBL/GenBank/DDBJ whole genome shotgun (WGS) entry which is preliminary data.</text>
</comment>
<evidence type="ECO:0000256" key="1">
    <source>
        <dbReference type="SAM" id="MobiDB-lite"/>
    </source>
</evidence>
<sequence>MTPRRQPRAAFAALAVVPALLLVGCAAPDAAPTPTDVALDVAAEESADTDATTESAATGGAAVEGEPIPVPEGMPEVALYGCEDQLDYSVNETEFDTQWVWEFECRTPDPFWRTVDGLSADPAWTNTSDQRSGNDDFLTETLHYIADIGGVAGDVDLKAFGDAAELEVTYTVTLAKP</sequence>
<evidence type="ECO:0008006" key="5">
    <source>
        <dbReference type="Google" id="ProtNLM"/>
    </source>
</evidence>
<feature type="region of interest" description="Disordered" evidence="1">
    <location>
        <begin position="44"/>
        <end position="69"/>
    </location>
</feature>
<gene>
    <name evidence="3" type="ORF">V2V91_05975</name>
</gene>
<evidence type="ECO:0000313" key="4">
    <source>
        <dbReference type="Proteomes" id="UP001351900"/>
    </source>
</evidence>
<feature type="compositionally biased region" description="Low complexity" evidence="1">
    <location>
        <begin position="49"/>
        <end position="66"/>
    </location>
</feature>
<dbReference type="RefSeq" id="WP_331791178.1">
    <property type="nucleotide sequence ID" value="NZ_BAAAUO010000002.1"/>
</dbReference>
<accession>A0ABU7V4R9</accession>
<evidence type="ECO:0000256" key="2">
    <source>
        <dbReference type="SAM" id="SignalP"/>
    </source>
</evidence>
<feature type="chain" id="PRO_5045845041" description="DUF3558 domain-containing protein" evidence="2">
    <location>
        <begin position="31"/>
        <end position="177"/>
    </location>
</feature>
<name>A0ABU7V4R9_9MICO</name>
<evidence type="ECO:0000313" key="3">
    <source>
        <dbReference type="EMBL" id="MEF2254686.1"/>
    </source>
</evidence>